<evidence type="ECO:0000256" key="1">
    <source>
        <dbReference type="NCBIfam" id="TIGR03369"/>
    </source>
</evidence>
<accession>A0A2S7X7C0</accession>
<dbReference type="NCBIfam" id="TIGR03369">
    <property type="entry name" value="cellulose_bcsE"/>
    <property type="match status" value="1"/>
</dbReference>
<dbReference type="AlphaFoldDB" id="A0A2S7X7C0"/>
<dbReference type="Proteomes" id="UP000239273">
    <property type="component" value="Unassembled WGS sequence"/>
</dbReference>
<proteinExistence type="predicted"/>
<evidence type="ECO:0000313" key="3">
    <source>
        <dbReference type="EMBL" id="PQJ87032.1"/>
    </source>
</evidence>
<comment type="caution">
    <text evidence="3">The sequence shown here is derived from an EMBL/GenBank/DDBJ whole genome shotgun (WGS) entry which is preliminary data.</text>
</comment>
<evidence type="ECO:0000313" key="5">
    <source>
        <dbReference type="Proteomes" id="UP001156660"/>
    </source>
</evidence>
<gene>
    <name evidence="2" type="primary">bcsE</name>
    <name evidence="3" type="ORF">BTO23_12945</name>
    <name evidence="2" type="ORF">GCM10007855_07100</name>
</gene>
<dbReference type="Pfam" id="PF10995">
    <property type="entry name" value="CBP_BcsE"/>
    <property type="match status" value="1"/>
</dbReference>
<sequence length="515" mass="58480">MLKDTHPLENKSKKLKSSVYITTFSTKTPIINHVSKLVKEETVNTFICSTTLDTFTRSLNKSNVSTLKHSLNAYCPNIFFNNNDACNSLKHLSNDINKTQIKDNTSIIIVIPDNIFTASSPQNEITFIENLKKLSIDKTLTINLLIYGRDIHLIKKMLSQHPNLCVGYSSLQSIDKKTYLYHIYYWGLNTGMRGESETYLTLNDDHSLTLQSKVDDAQIASLLNVDDESTTYISKTAIENNQKISDAMVCSSDNKSLENSLTTISRATIVFSCSTQNEVQLLGVSIYRLRKAFGRHIKIIVREMQPCLRYSDEMYLLQSGINLIIHFGTRFSSMLSSIEILRGQILTRALPSSTEELLNFRLHTTEIKGYTTNERFIDYTNKLLKHLDISHTEFALIKLELIPNITPEAYLNMCNIQREGDVMTVCKGAIYLFLQGVRMTDLPVALHNIFTLPIRDIFSSQTNFTTLGRVEQELPNITQHSVIIENELTQEESNTHSSDGSSKPIILARHKPLDF</sequence>
<reference evidence="5" key="3">
    <citation type="journal article" date="2019" name="Int. J. Syst. Evol. Microbiol.">
        <title>The Global Catalogue of Microorganisms (GCM) 10K type strain sequencing project: providing services to taxonomists for standard genome sequencing and annotation.</title>
        <authorList>
            <consortium name="The Broad Institute Genomics Platform"/>
            <consortium name="The Broad Institute Genome Sequencing Center for Infectious Disease"/>
            <person name="Wu L."/>
            <person name="Ma J."/>
        </authorList>
    </citation>
    <scope>NUCLEOTIDE SEQUENCE [LARGE SCALE GENOMIC DNA]</scope>
    <source>
        <strain evidence="5">NBRC 105001</strain>
    </source>
</reference>
<dbReference type="EMBL" id="MSCP01000002">
    <property type="protein sequence ID" value="PQJ87032.1"/>
    <property type="molecule type" value="Genomic_DNA"/>
</dbReference>
<reference evidence="3 4" key="2">
    <citation type="submission" date="2016-12" db="EMBL/GenBank/DDBJ databases">
        <title>Diversity of luminous bacteria.</title>
        <authorList>
            <person name="Yoshizawa S."/>
            <person name="Kogure K."/>
        </authorList>
    </citation>
    <scope>NUCLEOTIDE SEQUENCE [LARGE SCALE GENOMIC DNA]</scope>
    <source>
        <strain evidence="3 4">NBRC 105001</strain>
    </source>
</reference>
<organism evidence="3 4">
    <name type="scientific">Aliivibrio sifiae</name>
    <dbReference type="NCBI Taxonomy" id="566293"/>
    <lineage>
        <taxon>Bacteria</taxon>
        <taxon>Pseudomonadati</taxon>
        <taxon>Pseudomonadota</taxon>
        <taxon>Gammaproteobacteria</taxon>
        <taxon>Vibrionales</taxon>
        <taxon>Vibrionaceae</taxon>
        <taxon>Aliivibrio</taxon>
    </lineage>
</organism>
<reference evidence="2" key="1">
    <citation type="journal article" date="2014" name="Int. J. Syst. Evol. Microbiol.">
        <title>Complete genome of a new Firmicutes species belonging to the dominant human colonic microbiota ('Ruminococcus bicirculans') reveals two chromosomes and a selective capacity to utilize plant glucans.</title>
        <authorList>
            <consortium name="NISC Comparative Sequencing Program"/>
            <person name="Wegmann U."/>
            <person name="Louis P."/>
            <person name="Goesmann A."/>
            <person name="Henrissat B."/>
            <person name="Duncan S.H."/>
            <person name="Flint H.J."/>
        </authorList>
    </citation>
    <scope>NUCLEOTIDE SEQUENCE</scope>
    <source>
        <strain evidence="2">NBRC 105001</strain>
    </source>
</reference>
<reference evidence="2" key="4">
    <citation type="submission" date="2023-01" db="EMBL/GenBank/DDBJ databases">
        <title>Draft genome sequence of Aliivibrio sifiae strain NBRC 105001.</title>
        <authorList>
            <person name="Sun Q."/>
            <person name="Mori K."/>
        </authorList>
    </citation>
    <scope>NUCLEOTIDE SEQUENCE</scope>
    <source>
        <strain evidence="2">NBRC 105001</strain>
    </source>
</reference>
<name>A0A2S7X7C0_9GAMM</name>
<keyword evidence="5" id="KW-1185">Reference proteome</keyword>
<dbReference type="Proteomes" id="UP001156660">
    <property type="component" value="Unassembled WGS sequence"/>
</dbReference>
<dbReference type="InterPro" id="IPR017745">
    <property type="entry name" value="BcsE"/>
</dbReference>
<protein>
    <recommendedName>
        <fullName evidence="1">Cellulose biosynthesis protein BcsE</fullName>
    </recommendedName>
</protein>
<dbReference type="EMBL" id="BSOU01000002">
    <property type="protein sequence ID" value="GLR73836.1"/>
    <property type="molecule type" value="Genomic_DNA"/>
</dbReference>
<evidence type="ECO:0000313" key="2">
    <source>
        <dbReference type="EMBL" id="GLR73836.1"/>
    </source>
</evidence>
<dbReference type="RefSeq" id="WP_061029660.1">
    <property type="nucleotide sequence ID" value="NZ_BSOU01000002.1"/>
</dbReference>
<dbReference type="OrthoDB" id="5840260at2"/>
<dbReference type="GO" id="GO:0035438">
    <property type="term" value="F:cyclic-di-GMP binding"/>
    <property type="evidence" value="ECO:0007669"/>
    <property type="project" value="InterPro"/>
</dbReference>
<evidence type="ECO:0000313" key="4">
    <source>
        <dbReference type="Proteomes" id="UP000239273"/>
    </source>
</evidence>